<evidence type="ECO:0000256" key="3">
    <source>
        <dbReference type="SAM" id="MobiDB-lite"/>
    </source>
</evidence>
<dbReference type="SUPFAM" id="SSF52540">
    <property type="entry name" value="P-loop containing nucleoside triphosphate hydrolases"/>
    <property type="match status" value="1"/>
</dbReference>
<dbReference type="InterPro" id="IPR005702">
    <property type="entry name" value="Wzc-like_C"/>
</dbReference>
<feature type="region of interest" description="Disordered" evidence="3">
    <location>
        <begin position="1"/>
        <end position="147"/>
    </location>
</feature>
<keyword evidence="5" id="KW-1185">Reference proteome</keyword>
<organism evidence="4 5">
    <name type="scientific">Pseudophaeobacter arcticus</name>
    <dbReference type="NCBI Taxonomy" id="385492"/>
    <lineage>
        <taxon>Bacteria</taxon>
        <taxon>Pseudomonadati</taxon>
        <taxon>Pseudomonadota</taxon>
        <taxon>Alphaproteobacteria</taxon>
        <taxon>Rhodobacterales</taxon>
        <taxon>Paracoccaceae</taxon>
        <taxon>Pseudophaeobacter</taxon>
    </lineage>
</organism>
<dbReference type="PANTHER" id="PTHR32309:SF31">
    <property type="entry name" value="CAPSULAR EXOPOLYSACCHARIDE FAMILY"/>
    <property type="match status" value="1"/>
</dbReference>
<dbReference type="PANTHER" id="PTHR32309">
    <property type="entry name" value="TYROSINE-PROTEIN KINASE"/>
    <property type="match status" value="1"/>
</dbReference>
<proteinExistence type="predicted"/>
<protein>
    <recommendedName>
        <fullName evidence="6">Chromosome partitioning ATPase, Mrp family, contains Fe-S cluster</fullName>
    </recommendedName>
</protein>
<gene>
    <name evidence="4" type="ORF">NBRC116598_14400</name>
</gene>
<evidence type="ECO:0000256" key="2">
    <source>
        <dbReference type="ARBA" id="ARBA00022840"/>
    </source>
</evidence>
<keyword evidence="1" id="KW-0547">Nucleotide-binding</keyword>
<evidence type="ECO:0000256" key="1">
    <source>
        <dbReference type="ARBA" id="ARBA00022741"/>
    </source>
</evidence>
<name>A0ABQ0AJF8_9RHOB</name>
<dbReference type="Gene3D" id="3.40.50.300">
    <property type="entry name" value="P-loop containing nucleotide triphosphate hydrolases"/>
    <property type="match status" value="1"/>
</dbReference>
<accession>A0ABQ0AJF8</accession>
<reference evidence="4 5" key="1">
    <citation type="submission" date="2024-04" db="EMBL/GenBank/DDBJ databases">
        <title>Draft genome sequence of Pseudophaeobacter arcticus NBRC 116598.</title>
        <authorList>
            <person name="Miyakawa T."/>
            <person name="Kusuya Y."/>
            <person name="Miura T."/>
        </authorList>
    </citation>
    <scope>NUCLEOTIDE SEQUENCE [LARGE SCALE GENOMIC DNA]</scope>
    <source>
        <strain evidence="4 5">SU-CL00105</strain>
    </source>
</reference>
<dbReference type="EMBL" id="BAABWU010000004">
    <property type="protein sequence ID" value="GAA6195996.1"/>
    <property type="molecule type" value="Genomic_DNA"/>
</dbReference>
<feature type="compositionally biased region" description="Basic and acidic residues" evidence="3">
    <location>
        <begin position="134"/>
        <end position="147"/>
    </location>
</feature>
<feature type="compositionally biased region" description="Pro residues" evidence="3">
    <location>
        <begin position="73"/>
        <end position="86"/>
    </location>
</feature>
<dbReference type="CDD" id="cd05387">
    <property type="entry name" value="BY-kinase"/>
    <property type="match status" value="1"/>
</dbReference>
<dbReference type="RefSeq" id="WP_353398379.1">
    <property type="nucleotide sequence ID" value="NZ_BAABWU010000004.1"/>
</dbReference>
<sequence length="405" mass="43060">MKHFAVSASDGTPARPGGAGDDPNNTTPASDKGGEDRMTQKGYKTFRRRNTAARQQAGPTVDAAANPVSAEPTPAPSAPSKQPDPAPKAAQNRTRETAQTKGATPVKGANPAQEVNQEPAPQLDNPQPAVAAKPRTEPARHARAKPRLELDRQARVDLPQEPPIGLPTRFDPWLQISQVPFDFLGQKPSRLPLVSAFRASPTARAFDLLRTRLLHSLKAHGWKRVAVTSPAAGGGTTFCAVNLALSLARVPQSRTLLMDMNFRNPGIAAALGIPPHGDMAAFLAGEVPLSQQLQRLSESLAVGSNCHPDHNASDILHDRRAADVISTMIDETQADTVLFDLPPVLEHDDVTAFLPQVDGVLLISDGDRTTAAELAACEKMLAGHAPLLGVVLNKAQQSDKTQVTP</sequence>
<dbReference type="Proteomes" id="UP001441944">
    <property type="component" value="Unassembled WGS sequence"/>
</dbReference>
<comment type="caution">
    <text evidence="4">The sequence shown here is derived from an EMBL/GenBank/DDBJ whole genome shotgun (WGS) entry which is preliminary data.</text>
</comment>
<evidence type="ECO:0000313" key="5">
    <source>
        <dbReference type="Proteomes" id="UP001441944"/>
    </source>
</evidence>
<keyword evidence="2" id="KW-0067">ATP-binding</keyword>
<dbReference type="InterPro" id="IPR027417">
    <property type="entry name" value="P-loop_NTPase"/>
</dbReference>
<dbReference type="InterPro" id="IPR050445">
    <property type="entry name" value="Bact_polysacc_biosynth/exp"/>
</dbReference>
<evidence type="ECO:0008006" key="6">
    <source>
        <dbReference type="Google" id="ProtNLM"/>
    </source>
</evidence>
<evidence type="ECO:0000313" key="4">
    <source>
        <dbReference type="EMBL" id="GAA6195996.1"/>
    </source>
</evidence>